<keyword evidence="4" id="KW-0479">Metal-binding</keyword>
<feature type="compositionally biased region" description="Pro residues" evidence="6">
    <location>
        <begin position="1391"/>
        <end position="1413"/>
    </location>
</feature>
<dbReference type="EMBL" id="KZ679260">
    <property type="protein sequence ID" value="PTB42608.1"/>
    <property type="molecule type" value="Genomic_DNA"/>
</dbReference>
<dbReference type="Gene3D" id="1.20.1160.11">
    <property type="entry name" value="Paired amphipathic helix"/>
    <property type="match status" value="1"/>
</dbReference>
<dbReference type="InterPro" id="IPR001606">
    <property type="entry name" value="ARID_dom"/>
</dbReference>
<comment type="subcellular location">
    <subcellularLocation>
        <location evidence="1 5">Nucleus</location>
    </subcellularLocation>
</comment>
<dbReference type="PROSITE" id="PS51477">
    <property type="entry name" value="PAH"/>
    <property type="match status" value="1"/>
</dbReference>
<gene>
    <name evidence="9" type="ORF">M441DRAFT_36521</name>
</gene>
<keyword evidence="10" id="KW-1185">Reference proteome</keyword>
<evidence type="ECO:0008006" key="11">
    <source>
        <dbReference type="Google" id="ProtNLM"/>
    </source>
</evidence>
<dbReference type="Pfam" id="PF02671">
    <property type="entry name" value="PAH"/>
    <property type="match status" value="1"/>
</dbReference>
<dbReference type="GO" id="GO:0008270">
    <property type="term" value="F:zinc ion binding"/>
    <property type="evidence" value="ECO:0007669"/>
    <property type="project" value="UniProtKB-KW"/>
</dbReference>
<evidence type="ECO:0000256" key="4">
    <source>
        <dbReference type="PROSITE-ProRule" id="PRU00042"/>
    </source>
</evidence>
<name>A0A2T3ZCS1_TRIA4</name>
<sequence length="1564" mass="177303">MESLAAVGLSTVQRFKRLEEVTQPESADNQLQEWPKNMFLAQFDRFELWAVNLGLFVMGHGSLDYRIRDSESMKESMYMMIQNLNRSLDEVLDYVNGNIGQEDDDSDIDSESESDIDLLLGSIKDPIDRLYKLAVWIRNPATRLTSSKARNFKQIDPESNVDLFESYENHDYDYVSSLFLEYEKHKALQEAPAVECKDKNPVGGDRDADDKDHVWEPIRGVLKLHKERILHCSESYLVRRIARANGRRRQQFAYWKRHQDKLREHASMFVEAPARQLSDAEHIINGLIGETKTVLSVTTATQLRIPQLAGQEILEKEGVLKLDVSEYAPSAWNPSKDTVSFPLPPKVSTSDNFFECPYCYTICPISLLSEKAWRAHIIRDLRPYICTYEQCSNAEQLYDTRDEWMQHEISTHQRIFRCSKHEEEIFTTLEAYKEHVQNYHKGEAEFSKFATSTVKNVHRSCPVCSIILGSIEKLQSHIALHLERFAMFSLPRHIDNDDQSEAGSHSNHAKLDSISFNEDPDVESTWTDGIGDAQSGNLTNLEQDIILPVSAEDNSSDEGKGTQQCEVPGCGKTFKSFKQLKLHILLYHDELPRGDFICGFCTAERTFAHIDDLKRHMIDVHRLKQTPPTRRKGTNVALLTLADYPPGATGKCGTCPKTFPNAQVFYDHLDGCLMSFKDEDGGGRMKYAEERGEEKARHLAHKQKRREEEESRRLEYEAERRRLSARFEKPLRQVAARGSRRRSAVYEDGVVYRLDDALERTQDGTHLREEPPTPHIAADYNNDKESGNRDGPSTRATAQGVAFSSPKSPQQHDSSQMQENIGLSSELNAKNAYKPMPMYDLDITDSSPADPENMERRGSPNMDDALNYLDKVKDHFQDKPEVYEQFIEIFQNIKEQQAPLQDAYAEMATLFNSAPDLLEDFKQFLPDSKDQTPRGQTQNEHRAKGSINADQFMKNLMGFMREKGLPLDPNPMIRDKPISLVILFQAVQAKGGFKTLTAGNGWSSMAQTLGLQTQNPNVVVALRQIYEQNLLRFEEAWVALQEVDLETILGTPQKQVPPGQARSSLGRLEDGIATGSDHTHQSQISGHMGSPTELTQDGTHLQEYAEAQEEKDQIEAEMQRFNIAFRALRHDVNKQEVLEIEEAQGITEAQDLARKMEILKSKVEELEGQYTKEAPRAQKIEIAQELTKKMRSLSPKYLLESIEEIQTNRKKRQELIVEGKEADSTEAKAVAAKKKTGEVEELDTKTLADHTAPVEAVNMKINESAKRGETEPAPIKFKDAVGRKFSFPFHLCNTWQAMEELIKQAFLHVDVLGPRVQEGHYDIIGPNGEIILPSIWEKVIEPDWAVTMTMWPLDKPFKDPGRIGMSQKPEDPPPYPSPGSRRLSPKEPGVRIPPPPPGWNSGAPPPPRGPPRVSPNINIVDAASPKRKNDTNSSKKKASMLNFLTGMPPTKKKPAPMNRRNNPPPTKELENMNGQKQDMHSEVEGEVIAEMSKKQLEKAAEGEEEARIQLEKLVQDNANFWPNMAVEKAEKKAEEEGNEEEEAAREDVLRPREEGDGHGHSGYS</sequence>
<dbReference type="Gene3D" id="3.30.160.60">
    <property type="entry name" value="Classic Zinc Finger"/>
    <property type="match status" value="1"/>
</dbReference>
<dbReference type="GO" id="GO:0005634">
    <property type="term" value="C:nucleus"/>
    <property type="evidence" value="ECO:0007669"/>
    <property type="project" value="UniProtKB-SubCell"/>
</dbReference>
<keyword evidence="4" id="KW-0862">Zinc</keyword>
<dbReference type="PROSITE" id="PS50157">
    <property type="entry name" value="ZINC_FINGER_C2H2_2"/>
    <property type="match status" value="1"/>
</dbReference>
<feature type="region of interest" description="Disordered" evidence="6">
    <location>
        <begin position="837"/>
        <end position="862"/>
    </location>
</feature>
<keyword evidence="4" id="KW-0863">Zinc-finger</keyword>
<dbReference type="Pfam" id="PF00096">
    <property type="entry name" value="zf-C2H2"/>
    <property type="match status" value="1"/>
</dbReference>
<dbReference type="Gene3D" id="1.10.150.60">
    <property type="entry name" value="ARID DNA-binding domain"/>
    <property type="match status" value="1"/>
</dbReference>
<feature type="compositionally biased region" description="Basic and acidic residues" evidence="6">
    <location>
        <begin position="762"/>
        <end position="772"/>
    </location>
</feature>
<dbReference type="InterPro" id="IPR013087">
    <property type="entry name" value="Znf_C2H2_type"/>
</dbReference>
<feature type="region of interest" description="Disordered" evidence="6">
    <location>
        <begin position="1524"/>
        <end position="1564"/>
    </location>
</feature>
<dbReference type="SUPFAM" id="SSF46774">
    <property type="entry name" value="ARID-like"/>
    <property type="match status" value="1"/>
</dbReference>
<dbReference type="InterPro" id="IPR036431">
    <property type="entry name" value="ARID_dom_sf"/>
</dbReference>
<evidence type="ECO:0000313" key="9">
    <source>
        <dbReference type="EMBL" id="PTB42608.1"/>
    </source>
</evidence>
<keyword evidence="3 5" id="KW-0539">Nucleus</keyword>
<dbReference type="SMART" id="SM00501">
    <property type="entry name" value="BRIGHT"/>
    <property type="match status" value="1"/>
</dbReference>
<dbReference type="InterPro" id="IPR054464">
    <property type="entry name" value="ULD_fung"/>
</dbReference>
<evidence type="ECO:0000256" key="3">
    <source>
        <dbReference type="ARBA" id="ARBA00023242"/>
    </source>
</evidence>
<feature type="region of interest" description="Disordered" evidence="6">
    <location>
        <begin position="762"/>
        <end position="819"/>
    </location>
</feature>
<dbReference type="PANTHER" id="PTHR35391:SF7">
    <property type="entry name" value="C2H2-TYPE DOMAIN-CONTAINING PROTEIN"/>
    <property type="match status" value="1"/>
</dbReference>
<evidence type="ECO:0000256" key="1">
    <source>
        <dbReference type="ARBA" id="ARBA00004123"/>
    </source>
</evidence>
<dbReference type="GO" id="GO:0006355">
    <property type="term" value="P:regulation of DNA-templated transcription"/>
    <property type="evidence" value="ECO:0007669"/>
    <property type="project" value="InterPro"/>
</dbReference>
<evidence type="ECO:0000259" key="7">
    <source>
        <dbReference type="PROSITE" id="PS50157"/>
    </source>
</evidence>
<reference evidence="9 10" key="1">
    <citation type="submission" date="2016-07" db="EMBL/GenBank/DDBJ databases">
        <title>Multiple horizontal gene transfer events from other fungi enriched the ability of initially mycotrophic Trichoderma (Ascomycota) to feed on dead plant biomass.</title>
        <authorList>
            <consortium name="DOE Joint Genome Institute"/>
            <person name="Aerts A."/>
            <person name="Atanasova L."/>
            <person name="Chenthamara K."/>
            <person name="Zhang J."/>
            <person name="Grujic M."/>
            <person name="Henrissat B."/>
            <person name="Kuo A."/>
            <person name="Salamov A."/>
            <person name="Lipzen A."/>
            <person name="Labutti K."/>
            <person name="Barry K."/>
            <person name="Miao Y."/>
            <person name="Rahimi M.J."/>
            <person name="Shen Q."/>
            <person name="Grigoriev I.V."/>
            <person name="Kubicek C.P."/>
            <person name="Druzhinina I.S."/>
        </authorList>
    </citation>
    <scope>NUCLEOTIDE SEQUENCE [LARGE SCALE GENOMIC DNA]</scope>
    <source>
        <strain evidence="9 10">CBS 433.97</strain>
    </source>
</reference>
<dbReference type="InterPro" id="IPR036600">
    <property type="entry name" value="PAH_sf"/>
</dbReference>
<dbReference type="CDD" id="cd16871">
    <property type="entry name" value="ARID_Swi1p-like"/>
    <property type="match status" value="1"/>
</dbReference>
<dbReference type="Pfam" id="PF26082">
    <property type="entry name" value="zf-C2H2_AcuF"/>
    <property type="match status" value="1"/>
</dbReference>
<feature type="compositionally biased region" description="Polar residues" evidence="6">
    <location>
        <begin position="805"/>
        <end position="819"/>
    </location>
</feature>
<dbReference type="PROSITE" id="PS00028">
    <property type="entry name" value="ZINC_FINGER_C2H2_1"/>
    <property type="match status" value="1"/>
</dbReference>
<evidence type="ECO:0000256" key="6">
    <source>
        <dbReference type="SAM" id="MobiDB-lite"/>
    </source>
</evidence>
<evidence type="ECO:0000256" key="2">
    <source>
        <dbReference type="ARBA" id="ARBA00022737"/>
    </source>
</evidence>
<dbReference type="PANTHER" id="PTHR35391">
    <property type="entry name" value="C2H2-TYPE DOMAIN-CONTAINING PROTEIN-RELATED"/>
    <property type="match status" value="1"/>
</dbReference>
<organism evidence="9 10">
    <name type="scientific">Trichoderma asperellum (strain ATCC 204424 / CBS 433.97 / NBRC 101777)</name>
    <dbReference type="NCBI Taxonomy" id="1042311"/>
    <lineage>
        <taxon>Eukaryota</taxon>
        <taxon>Fungi</taxon>
        <taxon>Dikarya</taxon>
        <taxon>Ascomycota</taxon>
        <taxon>Pezizomycotina</taxon>
        <taxon>Sordariomycetes</taxon>
        <taxon>Hypocreomycetidae</taxon>
        <taxon>Hypocreales</taxon>
        <taxon>Hypocreaceae</taxon>
        <taxon>Trichoderma</taxon>
    </lineage>
</organism>
<proteinExistence type="predicted"/>
<dbReference type="PROSITE" id="PS51011">
    <property type="entry name" value="ARID"/>
    <property type="match status" value="1"/>
</dbReference>
<dbReference type="SMART" id="SM01014">
    <property type="entry name" value="ARID"/>
    <property type="match status" value="1"/>
</dbReference>
<dbReference type="InterPro" id="IPR058925">
    <property type="entry name" value="zf-C2H2_AcuF"/>
</dbReference>
<dbReference type="FunFam" id="1.20.1160.11:FF:000003">
    <property type="entry name" value="Paired amphipathic helix SIN3-like protein"/>
    <property type="match status" value="1"/>
</dbReference>
<dbReference type="STRING" id="1042311.A0A2T3ZCS1"/>
<keyword evidence="2" id="KW-0677">Repeat</keyword>
<feature type="domain" description="ARID" evidence="8">
    <location>
        <begin position="946"/>
        <end position="1038"/>
    </location>
</feature>
<dbReference type="SUPFAM" id="SSF47762">
    <property type="entry name" value="PAH2 domain"/>
    <property type="match status" value="1"/>
</dbReference>
<evidence type="ECO:0000259" key="8">
    <source>
        <dbReference type="PROSITE" id="PS51011"/>
    </source>
</evidence>
<feature type="region of interest" description="Disordered" evidence="6">
    <location>
        <begin position="1357"/>
        <end position="1481"/>
    </location>
</feature>
<feature type="region of interest" description="Disordered" evidence="6">
    <location>
        <begin position="690"/>
        <end position="713"/>
    </location>
</feature>
<dbReference type="GO" id="GO:0003677">
    <property type="term" value="F:DNA binding"/>
    <property type="evidence" value="ECO:0007669"/>
    <property type="project" value="InterPro"/>
</dbReference>
<protein>
    <recommendedName>
        <fullName evidence="11">ARID domain-containing protein</fullName>
    </recommendedName>
</protein>
<feature type="compositionally biased region" description="Basic and acidic residues" evidence="6">
    <location>
        <begin position="1545"/>
        <end position="1564"/>
    </location>
</feature>
<dbReference type="InterPro" id="IPR003822">
    <property type="entry name" value="PAH"/>
</dbReference>
<dbReference type="OrthoDB" id="20872at2759"/>
<evidence type="ECO:0000256" key="5">
    <source>
        <dbReference type="PROSITE-ProRule" id="PRU00810"/>
    </source>
</evidence>
<dbReference type="Pfam" id="PF22893">
    <property type="entry name" value="ULD_2"/>
    <property type="match status" value="1"/>
</dbReference>
<accession>A0A2T3ZCS1</accession>
<dbReference type="Pfam" id="PF01388">
    <property type="entry name" value="ARID"/>
    <property type="match status" value="1"/>
</dbReference>
<dbReference type="Proteomes" id="UP000240493">
    <property type="component" value="Unassembled WGS sequence"/>
</dbReference>
<feature type="domain" description="C2H2-type" evidence="7">
    <location>
        <begin position="563"/>
        <end position="592"/>
    </location>
</feature>
<dbReference type="SMART" id="SM00355">
    <property type="entry name" value="ZnF_C2H2"/>
    <property type="match status" value="6"/>
</dbReference>
<evidence type="ECO:0000313" key="10">
    <source>
        <dbReference type="Proteomes" id="UP000240493"/>
    </source>
</evidence>
<feature type="region of interest" description="Disordered" evidence="6">
    <location>
        <begin position="926"/>
        <end position="946"/>
    </location>
</feature>